<keyword evidence="2" id="KW-1185">Reference proteome</keyword>
<dbReference type="PANTHER" id="PTHR35566">
    <property type="entry name" value="BLR3599 PROTEIN"/>
    <property type="match status" value="1"/>
</dbReference>
<evidence type="ECO:0000313" key="2">
    <source>
        <dbReference type="Proteomes" id="UP000600307"/>
    </source>
</evidence>
<name>A0ABS0DUE3_9GAMM</name>
<sequence length="452" mass="51095">MKIERPLWARGILVSPQQFQQQASFEAWTQECIARMGIMHPWGVLHASFEQDALAQGRLKAQRLQVRFQDGVLVDTDCADLLPPTLTLADNLPADATEAIVMLALPQVYANGGNCLQPDERAERPVRYRQAWRDVQNQFGDDKKQIAVMTHELTLRLANQENGDFQICPVARLLRDAQGRWIQDMNFIPPLLSLQASHWCGEQLELLMVQLRARLKRLMGMRRESNARMADFAVADVSLFWLLNALNGAEPVLGNFQRYPQVHPERLYQELARLAGNLLTFSLEHDVTAIPAYQHERLTTVFPPLFALLNILLEASLPSRVVAIDLVHEPRINQWRASLHDPRLREREEVDFYLSVRSTLSSSRLQSQFPLLCKIGAPDEVGNVVNVALSGIPLRPLSHVPAAIPLRLENQYFSLDLNHPAATQMMEAGTCVFYVPGTLGEIQLELFAVLRA</sequence>
<dbReference type="PANTHER" id="PTHR35566:SF1">
    <property type="entry name" value="TYPE VI SECRETION SYSTEM BASEPLATE COMPONENT TSSK1"/>
    <property type="match status" value="1"/>
</dbReference>
<dbReference type="NCBIfam" id="TIGR03353">
    <property type="entry name" value="VI_chp_4"/>
    <property type="match status" value="1"/>
</dbReference>
<dbReference type="RefSeq" id="WP_119824274.1">
    <property type="nucleotide sequence ID" value="NZ_JADOBH010000004.1"/>
</dbReference>
<organism evidence="1 2">
    <name type="scientific">Rahnella victoriana</name>
    <dbReference type="NCBI Taxonomy" id="1510570"/>
    <lineage>
        <taxon>Bacteria</taxon>
        <taxon>Pseudomonadati</taxon>
        <taxon>Pseudomonadota</taxon>
        <taxon>Gammaproteobacteria</taxon>
        <taxon>Enterobacterales</taxon>
        <taxon>Yersiniaceae</taxon>
        <taxon>Rahnella</taxon>
    </lineage>
</organism>
<dbReference type="Pfam" id="PF05936">
    <property type="entry name" value="T6SS_VasE"/>
    <property type="match status" value="1"/>
</dbReference>
<dbReference type="EMBL" id="JADOBH010000004">
    <property type="protein sequence ID" value="MBF7957497.1"/>
    <property type="molecule type" value="Genomic_DNA"/>
</dbReference>
<comment type="caution">
    <text evidence="1">The sequence shown here is derived from an EMBL/GenBank/DDBJ whole genome shotgun (WGS) entry which is preliminary data.</text>
</comment>
<protein>
    <submittedName>
        <fullName evidence="1">Type VI secretion system baseplate subunit TssK</fullName>
    </submittedName>
</protein>
<gene>
    <name evidence="1" type="primary">tssK</name>
    <name evidence="1" type="ORF">IV431_18205</name>
</gene>
<reference evidence="1 2" key="1">
    <citation type="submission" date="2020-11" db="EMBL/GenBank/DDBJ databases">
        <title>Taxonomic investigation of Rahnella spp.</title>
        <authorList>
            <person name="Lee S.D."/>
        </authorList>
    </citation>
    <scope>NUCLEOTIDE SEQUENCE [LARGE SCALE GENOMIC DNA]</scope>
    <source>
        <strain evidence="1 2">SAP-10</strain>
    </source>
</reference>
<accession>A0ABS0DUE3</accession>
<dbReference type="Proteomes" id="UP000600307">
    <property type="component" value="Unassembled WGS sequence"/>
</dbReference>
<evidence type="ECO:0000313" key="1">
    <source>
        <dbReference type="EMBL" id="MBF7957497.1"/>
    </source>
</evidence>
<dbReference type="InterPro" id="IPR010263">
    <property type="entry name" value="T6SS_TssK"/>
</dbReference>
<proteinExistence type="predicted"/>